<dbReference type="EMBL" id="WNTK01036040">
    <property type="protein sequence ID" value="KAG9460858.1"/>
    <property type="molecule type" value="Genomic_DNA"/>
</dbReference>
<protein>
    <submittedName>
        <fullName evidence="1">Uncharacterized protein</fullName>
    </submittedName>
</protein>
<evidence type="ECO:0000313" key="1">
    <source>
        <dbReference type="EMBL" id="KAG9460858.1"/>
    </source>
</evidence>
<organism evidence="1 2">
    <name type="scientific">Eleutherodactylus coqui</name>
    <name type="common">Puerto Rican coqui</name>
    <dbReference type="NCBI Taxonomy" id="57060"/>
    <lineage>
        <taxon>Eukaryota</taxon>
        <taxon>Metazoa</taxon>
        <taxon>Chordata</taxon>
        <taxon>Craniata</taxon>
        <taxon>Vertebrata</taxon>
        <taxon>Euteleostomi</taxon>
        <taxon>Amphibia</taxon>
        <taxon>Batrachia</taxon>
        <taxon>Anura</taxon>
        <taxon>Neobatrachia</taxon>
        <taxon>Hyloidea</taxon>
        <taxon>Eleutherodactylidae</taxon>
        <taxon>Eleutherodactylinae</taxon>
        <taxon>Eleutherodactylus</taxon>
        <taxon>Eleutherodactylus</taxon>
    </lineage>
</organism>
<keyword evidence="2" id="KW-1185">Reference proteome</keyword>
<evidence type="ECO:0000313" key="2">
    <source>
        <dbReference type="Proteomes" id="UP000770717"/>
    </source>
</evidence>
<comment type="caution">
    <text evidence="1">The sequence shown here is derived from an EMBL/GenBank/DDBJ whole genome shotgun (WGS) entry which is preliminary data.</text>
</comment>
<accession>A0A8J6BIW6</accession>
<dbReference type="AlphaFoldDB" id="A0A8J6BIW6"/>
<gene>
    <name evidence="1" type="ORF">GDO78_019084</name>
</gene>
<dbReference type="OrthoDB" id="79090at2759"/>
<sequence>YLNSGSDPLEVDAKFWELRDSIVQCELLMLRLLHFRVSFIHPHKVSDSEPSPCPSNLKEHVGLRAPIVKPP</sequence>
<dbReference type="Proteomes" id="UP000770717">
    <property type="component" value="Unassembled WGS sequence"/>
</dbReference>
<proteinExistence type="predicted"/>
<name>A0A8J6BIW6_ELECQ</name>
<feature type="non-terminal residue" evidence="1">
    <location>
        <position position="1"/>
    </location>
</feature>
<reference evidence="1" key="1">
    <citation type="thesis" date="2020" institute="ProQuest LLC" country="789 East Eisenhower Parkway, Ann Arbor, MI, USA">
        <title>Comparative Genomics and Chromosome Evolution.</title>
        <authorList>
            <person name="Mudd A.B."/>
        </authorList>
    </citation>
    <scope>NUCLEOTIDE SEQUENCE</scope>
    <source>
        <strain evidence="1">HN-11 Male</strain>
        <tissue evidence="1">Kidney and liver</tissue>
    </source>
</reference>